<keyword evidence="1" id="KW-0694">RNA-binding</keyword>
<dbReference type="SUPFAM" id="SSF54928">
    <property type="entry name" value="RNA-binding domain, RBD"/>
    <property type="match status" value="1"/>
</dbReference>
<dbReference type="PROSITE" id="PS50102">
    <property type="entry name" value="RRM"/>
    <property type="match status" value="1"/>
</dbReference>
<dbReference type="AlphaFoldDB" id="A0A938BPT3"/>
<sequence length="98" mass="10547">MSNKLYVGNLPFDAGEEDLQGLFAAHGEVISAKVITDRETGRPRGFGFVEMAQAEDAQKAIQSLDGKEFMGRALKVNIAQPREGRPGGGGGGGRRDRW</sequence>
<reference evidence="4" key="1">
    <citation type="submission" date="2019-03" db="EMBL/GenBank/DDBJ databases">
        <title>Lake Tanganyika Metagenome-Assembled Genomes (MAGs).</title>
        <authorList>
            <person name="Tran P."/>
        </authorList>
    </citation>
    <scope>NUCLEOTIDE SEQUENCE</scope>
    <source>
        <strain evidence="4">M_DeepCast_400m_m2_100</strain>
    </source>
</reference>
<dbReference type="Gene3D" id="3.30.70.330">
    <property type="match status" value="1"/>
</dbReference>
<proteinExistence type="predicted"/>
<dbReference type="InterPro" id="IPR000504">
    <property type="entry name" value="RRM_dom"/>
</dbReference>
<dbReference type="InterPro" id="IPR035979">
    <property type="entry name" value="RBD_domain_sf"/>
</dbReference>
<evidence type="ECO:0000256" key="1">
    <source>
        <dbReference type="ARBA" id="ARBA00022884"/>
    </source>
</evidence>
<evidence type="ECO:0000313" key="5">
    <source>
        <dbReference type="Proteomes" id="UP000748308"/>
    </source>
</evidence>
<gene>
    <name evidence="4" type="ORF">FJY75_00880</name>
</gene>
<comment type="caution">
    <text evidence="4">The sequence shown here is derived from an EMBL/GenBank/DDBJ whole genome shotgun (WGS) entry which is preliminary data.</text>
</comment>
<evidence type="ECO:0000313" key="4">
    <source>
        <dbReference type="EMBL" id="MBM3316382.1"/>
    </source>
</evidence>
<accession>A0A938BPT3</accession>
<dbReference type="Pfam" id="PF00076">
    <property type="entry name" value="RRM_1"/>
    <property type="match status" value="1"/>
</dbReference>
<dbReference type="InterPro" id="IPR052462">
    <property type="entry name" value="SLIRP/GR-RBP-like"/>
</dbReference>
<feature type="region of interest" description="Disordered" evidence="2">
    <location>
        <begin position="77"/>
        <end position="98"/>
    </location>
</feature>
<evidence type="ECO:0000259" key="3">
    <source>
        <dbReference type="PROSITE" id="PS50102"/>
    </source>
</evidence>
<name>A0A938BPT3_UNCEI</name>
<evidence type="ECO:0000256" key="2">
    <source>
        <dbReference type="SAM" id="MobiDB-lite"/>
    </source>
</evidence>
<protein>
    <submittedName>
        <fullName evidence="4">RNA-binding protein</fullName>
    </submittedName>
</protein>
<dbReference type="PANTHER" id="PTHR48027">
    <property type="entry name" value="HETEROGENEOUS NUCLEAR RIBONUCLEOPROTEIN 87F-RELATED"/>
    <property type="match status" value="1"/>
</dbReference>
<dbReference type="EMBL" id="VGIY01000009">
    <property type="protein sequence ID" value="MBM3316382.1"/>
    <property type="molecule type" value="Genomic_DNA"/>
</dbReference>
<dbReference type="CDD" id="cd21608">
    <property type="entry name" value="RRM2_NsCP33_like"/>
    <property type="match status" value="1"/>
</dbReference>
<dbReference type="GO" id="GO:0003723">
    <property type="term" value="F:RNA binding"/>
    <property type="evidence" value="ECO:0007669"/>
    <property type="project" value="UniProtKB-KW"/>
</dbReference>
<organism evidence="4 5">
    <name type="scientific">Eiseniibacteriota bacterium</name>
    <dbReference type="NCBI Taxonomy" id="2212470"/>
    <lineage>
        <taxon>Bacteria</taxon>
        <taxon>Candidatus Eiseniibacteriota</taxon>
    </lineage>
</organism>
<dbReference type="InterPro" id="IPR048289">
    <property type="entry name" value="RRM2_NsCP33-like"/>
</dbReference>
<dbReference type="SMART" id="SM00360">
    <property type="entry name" value="RRM"/>
    <property type="match status" value="1"/>
</dbReference>
<dbReference type="Proteomes" id="UP000748308">
    <property type="component" value="Unassembled WGS sequence"/>
</dbReference>
<dbReference type="InterPro" id="IPR012677">
    <property type="entry name" value="Nucleotide-bd_a/b_plait_sf"/>
</dbReference>
<feature type="domain" description="RRM" evidence="3">
    <location>
        <begin position="3"/>
        <end position="81"/>
    </location>
</feature>